<dbReference type="InterPro" id="IPR011268">
    <property type="entry name" value="Purine_phosphorylase"/>
</dbReference>
<dbReference type="GO" id="GO:0047975">
    <property type="term" value="F:guanosine phosphorylase activity"/>
    <property type="evidence" value="ECO:0007669"/>
    <property type="project" value="RHEA"/>
</dbReference>
<evidence type="ECO:0000313" key="15">
    <source>
        <dbReference type="WBParaSite" id="SMUV_0001086801-mRNA-1"/>
    </source>
</evidence>
<evidence type="ECO:0000256" key="2">
    <source>
        <dbReference type="ARBA" id="ARBA00006751"/>
    </source>
</evidence>
<evidence type="ECO:0000256" key="12">
    <source>
        <dbReference type="PIRSR" id="PIRSR000477-2"/>
    </source>
</evidence>
<dbReference type="SUPFAM" id="SSF53167">
    <property type="entry name" value="Purine and uridine phosphorylases"/>
    <property type="match status" value="1"/>
</dbReference>
<evidence type="ECO:0000313" key="14">
    <source>
        <dbReference type="Proteomes" id="UP000046393"/>
    </source>
</evidence>
<evidence type="ECO:0000256" key="11">
    <source>
        <dbReference type="PIRNR" id="PIRNR000477"/>
    </source>
</evidence>
<evidence type="ECO:0000259" key="13">
    <source>
        <dbReference type="Pfam" id="PF01048"/>
    </source>
</evidence>
<dbReference type="CDD" id="cd09009">
    <property type="entry name" value="PNP-EcPNPII_like"/>
    <property type="match status" value="1"/>
</dbReference>
<reference evidence="15" key="1">
    <citation type="submission" date="2017-02" db="UniProtKB">
        <authorList>
            <consortium name="WormBaseParasite"/>
        </authorList>
    </citation>
    <scope>IDENTIFICATION</scope>
</reference>
<evidence type="ECO:0000256" key="6">
    <source>
        <dbReference type="ARBA" id="ARBA00022679"/>
    </source>
</evidence>
<protein>
    <recommendedName>
        <fullName evidence="4 11">Purine nucleoside phosphorylase</fullName>
        <ecNumber evidence="3 11">2.4.2.1</ecNumber>
    </recommendedName>
    <alternativeName>
        <fullName evidence="11">Inosine-guanosine phosphorylase</fullName>
    </alternativeName>
</protein>
<evidence type="ECO:0000256" key="10">
    <source>
        <dbReference type="ARBA" id="ARBA00023970"/>
    </source>
</evidence>
<dbReference type="STRING" id="451379.A0A0N5B0R6"/>
<organism evidence="14 15">
    <name type="scientific">Syphacia muris</name>
    <dbReference type="NCBI Taxonomy" id="451379"/>
    <lineage>
        <taxon>Eukaryota</taxon>
        <taxon>Metazoa</taxon>
        <taxon>Ecdysozoa</taxon>
        <taxon>Nematoda</taxon>
        <taxon>Chromadorea</taxon>
        <taxon>Rhabditida</taxon>
        <taxon>Spirurina</taxon>
        <taxon>Oxyuridomorpha</taxon>
        <taxon>Oxyuroidea</taxon>
        <taxon>Oxyuridae</taxon>
        <taxon>Syphacia</taxon>
    </lineage>
</organism>
<dbReference type="InterPro" id="IPR000845">
    <property type="entry name" value="Nucleoside_phosphorylase_d"/>
</dbReference>
<dbReference type="Proteomes" id="UP000046393">
    <property type="component" value="Unplaced"/>
</dbReference>
<dbReference type="InterPro" id="IPR035994">
    <property type="entry name" value="Nucleoside_phosphorylase_sf"/>
</dbReference>
<feature type="binding site" evidence="12">
    <location>
        <begin position="95"/>
        <end position="97"/>
    </location>
    <ligand>
        <name>phosphate</name>
        <dbReference type="ChEBI" id="CHEBI:43474"/>
    </ligand>
</feature>
<feature type="domain" description="Nucleoside phosphorylase" evidence="13">
    <location>
        <begin position="37"/>
        <end position="286"/>
    </location>
</feature>
<dbReference type="EC" id="2.4.2.1" evidence="3 11"/>
<evidence type="ECO:0000256" key="9">
    <source>
        <dbReference type="ARBA" id="ARBA00023950"/>
    </source>
</evidence>
<accession>A0A0N5B0R6</accession>
<feature type="binding site" evidence="12">
    <location>
        <position position="128"/>
    </location>
    <ligand>
        <name>phosphate</name>
        <dbReference type="ChEBI" id="CHEBI:43474"/>
    </ligand>
</feature>
<dbReference type="GO" id="GO:0009116">
    <property type="term" value="P:nucleoside metabolic process"/>
    <property type="evidence" value="ECO:0007669"/>
    <property type="project" value="InterPro"/>
</dbReference>
<feature type="binding site" evidence="12">
    <location>
        <position position="253"/>
    </location>
    <ligand>
        <name>a purine D-ribonucleoside</name>
        <dbReference type="ChEBI" id="CHEBI:142355"/>
    </ligand>
</feature>
<evidence type="ECO:0000256" key="5">
    <source>
        <dbReference type="ARBA" id="ARBA00022676"/>
    </source>
</evidence>
<comment type="function">
    <text evidence="11">The purine nucleoside phosphorylases catalyze the phosphorolytic breakdown of the N-glycosidic bond in the beta-(deoxy)ribonucleoside molecules, with the formation of the corresponding free purine bases and pentose-1-phosphate.</text>
</comment>
<sequence length="288" mass="31309">MENLLVLTLKPIPRSYDDVLRLANYVKSLVPISDFPKIGIICGSGLADIGDAITEKFLIPYSSIPEFPQTSVTGHKGNLLFGKLGGKTVVCLQGRFHPYEHSMNLALCSLPVRMMHLMGVTTLIVSNAAGGINDTFKKGDFMLIKDHVCMPALAGHSPLVGLNDPRWGLRFVSLKDQYDVELRKTAKIVAEKQGIKVHEGVYVMSGGPQYESGAEIELYKRAGCDALGMSTSHEVIVARQCGIKVLGISVISNIANEEANPSHLEVLETAQAIGYKITSFVEGIIREL</sequence>
<dbReference type="PIRSF" id="PIRSF000477">
    <property type="entry name" value="PurNPase"/>
    <property type="match status" value="1"/>
</dbReference>
<dbReference type="WBParaSite" id="SMUV_0001086801-mRNA-1">
    <property type="protein sequence ID" value="SMUV_0001086801-mRNA-1"/>
    <property type="gene ID" value="SMUV_0001086801"/>
</dbReference>
<dbReference type="UniPathway" id="UPA00606"/>
<comment type="catalytic activity">
    <reaction evidence="10">
        <text>guanosine + phosphate = alpha-D-ribose 1-phosphate + guanine</text>
        <dbReference type="Rhea" id="RHEA:13233"/>
        <dbReference type="ChEBI" id="CHEBI:16235"/>
        <dbReference type="ChEBI" id="CHEBI:16750"/>
        <dbReference type="ChEBI" id="CHEBI:43474"/>
        <dbReference type="ChEBI" id="CHEBI:57720"/>
        <dbReference type="EC" id="2.4.2.1"/>
    </reaction>
</comment>
<comment type="catalytic activity">
    <reaction evidence="9">
        <text>2'-deoxyinosine + phosphate = 2-deoxy-alpha-D-ribose 1-phosphate + hypoxanthine</text>
        <dbReference type="Rhea" id="RHEA:27750"/>
        <dbReference type="ChEBI" id="CHEBI:17368"/>
        <dbReference type="ChEBI" id="CHEBI:28997"/>
        <dbReference type="ChEBI" id="CHEBI:43474"/>
        <dbReference type="ChEBI" id="CHEBI:57259"/>
        <dbReference type="EC" id="2.4.2.1"/>
    </reaction>
</comment>
<dbReference type="GO" id="GO:0005737">
    <property type="term" value="C:cytoplasm"/>
    <property type="evidence" value="ECO:0007669"/>
    <property type="project" value="TreeGrafter"/>
</dbReference>
<feature type="binding site" evidence="12">
    <location>
        <position position="44"/>
    </location>
    <ligand>
        <name>phosphate</name>
        <dbReference type="ChEBI" id="CHEBI:43474"/>
    </ligand>
</feature>
<evidence type="ECO:0000256" key="7">
    <source>
        <dbReference type="ARBA" id="ARBA00023918"/>
    </source>
</evidence>
<evidence type="ECO:0000256" key="8">
    <source>
        <dbReference type="ARBA" id="ARBA00023929"/>
    </source>
</evidence>
<keyword evidence="6 11" id="KW-0808">Transferase</keyword>
<dbReference type="NCBIfam" id="TIGR01700">
    <property type="entry name" value="PNPH"/>
    <property type="match status" value="1"/>
</dbReference>
<proteinExistence type="inferred from homology"/>
<comment type="catalytic activity">
    <reaction evidence="8">
        <text>2'-deoxyguanosine + phosphate = 2-deoxy-alpha-D-ribose 1-phosphate + guanine</text>
        <dbReference type="Rhea" id="RHEA:27738"/>
        <dbReference type="ChEBI" id="CHEBI:16235"/>
        <dbReference type="ChEBI" id="CHEBI:17172"/>
        <dbReference type="ChEBI" id="CHEBI:43474"/>
        <dbReference type="ChEBI" id="CHEBI:57259"/>
        <dbReference type="EC" id="2.4.2.1"/>
    </reaction>
</comment>
<evidence type="ECO:0000256" key="3">
    <source>
        <dbReference type="ARBA" id="ARBA00011886"/>
    </source>
</evidence>
<comment type="catalytic activity">
    <reaction evidence="7">
        <text>inosine + phosphate = alpha-D-ribose 1-phosphate + hypoxanthine</text>
        <dbReference type="Rhea" id="RHEA:27646"/>
        <dbReference type="ChEBI" id="CHEBI:17368"/>
        <dbReference type="ChEBI" id="CHEBI:17596"/>
        <dbReference type="ChEBI" id="CHEBI:43474"/>
        <dbReference type="ChEBI" id="CHEBI:57720"/>
        <dbReference type="EC" id="2.4.2.1"/>
    </reaction>
</comment>
<evidence type="ECO:0000256" key="1">
    <source>
        <dbReference type="ARBA" id="ARBA00005058"/>
    </source>
</evidence>
<feature type="binding site" evidence="12">
    <location>
        <position position="230"/>
    </location>
    <ligand>
        <name>phosphate</name>
        <dbReference type="ChEBI" id="CHEBI:43474"/>
    </ligand>
</feature>
<dbReference type="InterPro" id="IPR011270">
    <property type="entry name" value="Pur_Nuc_Pase_Ino/Guo-sp"/>
</dbReference>
<dbReference type="AlphaFoldDB" id="A0A0N5B0R6"/>
<dbReference type="Gene3D" id="3.40.50.1580">
    <property type="entry name" value="Nucleoside phosphorylase domain"/>
    <property type="match status" value="1"/>
</dbReference>
<dbReference type="NCBIfam" id="NF006054">
    <property type="entry name" value="PRK08202.1"/>
    <property type="match status" value="1"/>
</dbReference>
<dbReference type="PANTHER" id="PTHR11904:SF9">
    <property type="entry name" value="PURINE NUCLEOSIDE PHOSPHORYLASE-RELATED"/>
    <property type="match status" value="1"/>
</dbReference>
<dbReference type="NCBIfam" id="TIGR01697">
    <property type="entry name" value="PNPH-PUNA-XAPA"/>
    <property type="match status" value="1"/>
</dbReference>
<feature type="binding site" evidence="12">
    <location>
        <position position="211"/>
    </location>
    <ligand>
        <name>a purine D-ribonucleoside</name>
        <dbReference type="ChEBI" id="CHEBI:142355"/>
    </ligand>
</feature>
<feature type="binding site" evidence="12">
    <location>
        <position position="75"/>
    </location>
    <ligand>
        <name>phosphate</name>
        <dbReference type="ChEBI" id="CHEBI:43474"/>
    </ligand>
</feature>
<keyword evidence="14" id="KW-1185">Reference proteome</keyword>
<name>A0A0N5B0R6_9BILA</name>
<dbReference type="GO" id="GO:0004731">
    <property type="term" value="F:purine-nucleoside phosphorylase activity"/>
    <property type="evidence" value="ECO:0007669"/>
    <property type="project" value="UniProtKB-EC"/>
</dbReference>
<dbReference type="PANTHER" id="PTHR11904">
    <property type="entry name" value="METHYLTHIOADENOSINE/PURINE NUCLEOSIDE PHOSPHORYLASE"/>
    <property type="match status" value="1"/>
</dbReference>
<dbReference type="Pfam" id="PF01048">
    <property type="entry name" value="PNP_UDP_1"/>
    <property type="match status" value="1"/>
</dbReference>
<evidence type="ECO:0000256" key="4">
    <source>
        <dbReference type="ARBA" id="ARBA00013834"/>
    </source>
</evidence>
<keyword evidence="5 11" id="KW-0328">Glycosyltransferase</keyword>
<comment type="pathway">
    <text evidence="1 11">Purine metabolism; purine nucleoside salvage.</text>
</comment>
<comment type="similarity">
    <text evidence="2 11">Belongs to the PNP/MTAP phosphorylase family.</text>
</comment>